<evidence type="ECO:0000256" key="2">
    <source>
        <dbReference type="ARBA" id="ARBA00022729"/>
    </source>
</evidence>
<dbReference type="Pfam" id="PF13414">
    <property type="entry name" value="TPR_11"/>
    <property type="match status" value="1"/>
</dbReference>
<dbReference type="InterPro" id="IPR011990">
    <property type="entry name" value="TPR-like_helical_dom_sf"/>
</dbReference>
<dbReference type="InterPro" id="IPR051010">
    <property type="entry name" value="BCAA_transport"/>
</dbReference>
<protein>
    <submittedName>
        <fullName evidence="6">ABC transporter substrate-binding protein</fullName>
    </submittedName>
</protein>
<dbReference type="InterPro" id="IPR049051">
    <property type="entry name" value="nSTAND2"/>
</dbReference>
<comment type="similarity">
    <text evidence="1">Belongs to the leucine-binding protein family.</text>
</comment>
<dbReference type="CDD" id="cd06268">
    <property type="entry name" value="PBP1_ABC_transporter_LIVBP-like"/>
    <property type="match status" value="1"/>
</dbReference>
<dbReference type="InterPro" id="IPR028081">
    <property type="entry name" value="Leu-bd"/>
</dbReference>
<organism evidence="6 7">
    <name type="scientific">Amazonocrinis nigriterrae CENA67</name>
    <dbReference type="NCBI Taxonomy" id="2794033"/>
    <lineage>
        <taxon>Bacteria</taxon>
        <taxon>Bacillati</taxon>
        <taxon>Cyanobacteriota</taxon>
        <taxon>Cyanophyceae</taxon>
        <taxon>Nostocales</taxon>
        <taxon>Nostocaceae</taxon>
        <taxon>Amazonocrinis</taxon>
        <taxon>Amazonocrinis nigriterrae</taxon>
    </lineage>
</organism>
<comment type="caution">
    <text evidence="6">The sequence shown here is derived from an EMBL/GenBank/DDBJ whole genome shotgun (WGS) entry which is preliminary data.</text>
</comment>
<dbReference type="InterPro" id="IPR019734">
    <property type="entry name" value="TPR_rpt"/>
</dbReference>
<dbReference type="SUPFAM" id="SSF53822">
    <property type="entry name" value="Periplasmic binding protein-like I"/>
    <property type="match status" value="1"/>
</dbReference>
<feature type="domain" description="Leucine-binding protein" evidence="4">
    <location>
        <begin position="645"/>
        <end position="979"/>
    </location>
</feature>
<evidence type="ECO:0000256" key="1">
    <source>
        <dbReference type="ARBA" id="ARBA00010062"/>
    </source>
</evidence>
<dbReference type="InterPro" id="IPR027417">
    <property type="entry name" value="P-loop_NTPase"/>
</dbReference>
<keyword evidence="3" id="KW-0802">TPR repeat</keyword>
<name>A0A8J7L6T2_9NOST</name>
<feature type="domain" description="Novel STAND NTPase 2" evidence="5">
    <location>
        <begin position="47"/>
        <end position="266"/>
    </location>
</feature>
<proteinExistence type="inferred from homology"/>
<dbReference type="PANTHER" id="PTHR30483">
    <property type="entry name" value="LEUCINE-SPECIFIC-BINDING PROTEIN"/>
    <property type="match status" value="1"/>
</dbReference>
<dbReference type="Gene3D" id="1.25.40.10">
    <property type="entry name" value="Tetratricopeptide repeat domain"/>
    <property type="match status" value="1"/>
</dbReference>
<evidence type="ECO:0000259" key="5">
    <source>
        <dbReference type="Pfam" id="PF20702"/>
    </source>
</evidence>
<dbReference type="RefSeq" id="WP_198123431.1">
    <property type="nucleotide sequence ID" value="NZ_JAECZC010000004.1"/>
</dbReference>
<dbReference type="SUPFAM" id="SSF52540">
    <property type="entry name" value="P-loop containing nucleoside triphosphate hydrolases"/>
    <property type="match status" value="1"/>
</dbReference>
<dbReference type="Pfam" id="PF20702">
    <property type="entry name" value="nSTAND2"/>
    <property type="match status" value="1"/>
</dbReference>
<sequence>MNRVNGLRNPYIIGRPIRERSKFFGRESLFAFIEDNLNQGVKVILLHGQRRIGKSSVLQQVSNFIQSHEFIFVQFDLQHQSNSSLSNIIGNLAIAITDQVTYQFDIDANNLKIPTQAQLEENINLFSQVFLPIIYEQINFRKIVLLFDEFDVANNEKIVEEQTFYSYIKKLSKEQDKLFIIPVIGRYFNDLPNLRSLFKDAPFEEIGLLDNTSAKQMITKPAQGILTYRNEAIQEIIQLSAGHPCFTQVICSTLFEQARNEDKWSIEGTDVKLILDKAIEKADAFMQSFWEILTIPERIIISTVAEAQQIAIEQGIKSPEEPLNLLSKKGIKQTEQLSQAWERLIENGYLYDAGRKVRVELIRRWLLQYHSLQDEIQSLKMQELQTQKNETVEHLVNNLIAVANFWSEQGKHELAIQHYQQALAINPDNFNIKLFLAEQYFKVKDFENSLELYKQLYEADSSSYKERYLEVLSEYGHHLFIQKVYTLSKEQYNRILKVDPKNKPAEQRLLEIKSIESRIIITPTLIKILAVLAILGTVGYGTYQISSDCPPGQEKEFAFFCKEDNSMISSGDRTFFPELKNSDRDRGIQAFKQKKYPEAIKLFAQAVAANRNDPEVLIYYNNSLARDKGNPITLAVVVPADNNTNFAQEMLRGVSQAQNEFNSKNGIKGRLLQIKIANDASQPQQAKQVAAKLVTDKSVLGVIGHYSSDSTRAALEEYNRADIAIISPSATSTQLQGKNFFRSLPSDAAGGKKLAEYAFQNLKLRRVVIFSNPDSSYSNSMREEFKNQFEKLGGEVLRKPQINLADPSLDMSAEVYRTIYRDEDKAQAAVLIPDALHKDVAVKIAKVNQEVVERSQSQNRPRPGLKLLGGDILYSQETLDKGGNAVEGLTIVVPWFREAPEAQNFAQKAFKQWGKQVSWRTATSYDATQAFIQALSDNSDRTTVIENLRKVNLSSSNTSGDPLQFNPEGERQTEPILVQIKGGTWVMLQQQ</sequence>
<dbReference type="EMBL" id="JAECZC010000004">
    <property type="protein sequence ID" value="MBH8561415.1"/>
    <property type="molecule type" value="Genomic_DNA"/>
</dbReference>
<feature type="repeat" description="TPR" evidence="3">
    <location>
        <begin position="396"/>
        <end position="429"/>
    </location>
</feature>
<dbReference type="SMART" id="SM00028">
    <property type="entry name" value="TPR"/>
    <property type="match status" value="4"/>
</dbReference>
<gene>
    <name evidence="6" type="ORF">I8748_04345</name>
</gene>
<dbReference type="SUPFAM" id="SSF48452">
    <property type="entry name" value="TPR-like"/>
    <property type="match status" value="1"/>
</dbReference>
<dbReference type="PROSITE" id="PS50005">
    <property type="entry name" value="TPR"/>
    <property type="match status" value="1"/>
</dbReference>
<dbReference type="InterPro" id="IPR028082">
    <property type="entry name" value="Peripla_BP_I"/>
</dbReference>
<reference evidence="6 7" key="1">
    <citation type="journal article" date="2021" name="Int. J. Syst. Evol. Microbiol.">
        <title>Amazonocrinis nigriterrae gen. nov., sp. nov., Atlanticothrix silvestris gen. nov., sp. nov. and Dendronalium phyllosphericum gen. nov., sp. nov., nostocacean cyanobacteria from Brazilian environments.</title>
        <authorList>
            <person name="Alvarenga D.O."/>
            <person name="Andreote A.P.D."/>
            <person name="Branco L.H.Z."/>
            <person name="Delbaje E."/>
            <person name="Cruz R.B."/>
            <person name="Varani A.M."/>
            <person name="Fiore M.F."/>
        </authorList>
    </citation>
    <scope>NUCLEOTIDE SEQUENCE [LARGE SCALE GENOMIC DNA]</scope>
    <source>
        <strain evidence="6 7">CENA67</strain>
    </source>
</reference>
<evidence type="ECO:0000313" key="7">
    <source>
        <dbReference type="Proteomes" id="UP000632766"/>
    </source>
</evidence>
<keyword evidence="7" id="KW-1185">Reference proteome</keyword>
<dbReference type="Pfam" id="PF13458">
    <property type="entry name" value="Peripla_BP_6"/>
    <property type="match status" value="1"/>
</dbReference>
<dbReference type="Proteomes" id="UP000632766">
    <property type="component" value="Unassembled WGS sequence"/>
</dbReference>
<dbReference type="Gene3D" id="3.40.50.2300">
    <property type="match status" value="2"/>
</dbReference>
<accession>A0A8J7L6T2</accession>
<evidence type="ECO:0000313" key="6">
    <source>
        <dbReference type="EMBL" id="MBH8561415.1"/>
    </source>
</evidence>
<dbReference type="Gene3D" id="3.40.50.300">
    <property type="entry name" value="P-loop containing nucleotide triphosphate hydrolases"/>
    <property type="match status" value="1"/>
</dbReference>
<evidence type="ECO:0000259" key="4">
    <source>
        <dbReference type="Pfam" id="PF13458"/>
    </source>
</evidence>
<evidence type="ECO:0000256" key="3">
    <source>
        <dbReference type="PROSITE-ProRule" id="PRU00339"/>
    </source>
</evidence>
<dbReference type="AlphaFoldDB" id="A0A8J7L6T2"/>
<keyword evidence="2" id="KW-0732">Signal</keyword>
<dbReference type="PANTHER" id="PTHR30483:SF6">
    <property type="entry name" value="PERIPLASMIC BINDING PROTEIN OF ABC TRANSPORTER FOR NATURAL AMINO ACIDS"/>
    <property type="match status" value="1"/>
</dbReference>